<organism evidence="5 6">
    <name type="scientific">Acanthaster planci</name>
    <name type="common">Crown-of-thorns starfish</name>
    <dbReference type="NCBI Taxonomy" id="133434"/>
    <lineage>
        <taxon>Eukaryota</taxon>
        <taxon>Metazoa</taxon>
        <taxon>Echinodermata</taxon>
        <taxon>Eleutherozoa</taxon>
        <taxon>Asterozoa</taxon>
        <taxon>Asteroidea</taxon>
        <taxon>Valvatacea</taxon>
        <taxon>Valvatida</taxon>
        <taxon>Acanthasteridae</taxon>
        <taxon>Acanthaster</taxon>
    </lineage>
</organism>
<evidence type="ECO:0000256" key="1">
    <source>
        <dbReference type="ARBA" id="ARBA00004123"/>
    </source>
</evidence>
<protein>
    <submittedName>
        <fullName evidence="6 7">Calcineurin-binding protein cabin-1-like</fullName>
    </submittedName>
</protein>
<feature type="region of interest" description="Disordered" evidence="4">
    <location>
        <begin position="1939"/>
        <end position="2068"/>
    </location>
</feature>
<feature type="region of interest" description="Disordered" evidence="4">
    <location>
        <begin position="44"/>
        <end position="149"/>
    </location>
</feature>
<keyword evidence="2" id="KW-0539">Nucleus</keyword>
<dbReference type="InterPro" id="IPR011990">
    <property type="entry name" value="TPR-like_helical_dom_sf"/>
</dbReference>
<dbReference type="InterPro" id="IPR033053">
    <property type="entry name" value="Hir3/CABIN1"/>
</dbReference>
<feature type="region of interest" description="Disordered" evidence="4">
    <location>
        <begin position="1"/>
        <end position="25"/>
    </location>
</feature>
<sequence>MPRLIKKKYSQEVRDEENIGGDGARPEDVADVLKKRLLLMSGKLPALTPRSTPDSHVNEPTFRDTTELRQPLPSRIATKGSDGEQSYRDIAQRREGAPRSDASQLGQRCTVELGEEGTSGFRRRLSSGSKRATMEGNPMTSSPGVSAHQRAKKAMRDRLLGNASQRLQAHQEGAPGRFNDEPEKESFGKMRILALNDSSSDDSESEVEVEISKEAQEAEAYSLYNKALDLQRAGDNAEAESTYQQLLSIPLLAEVEPPDDEETVRSPGLMLKYLTYKNLGSMAYQKEDLNRAMEHYLEAVAFDETDVTVWYRIGTMAVTLYQLPLARLSFVQALKCSPNHWPSLDNLCTVLYALNDYAGCLFYICQALERDRKYKKGVVLREKMFKEQPSLRKDSYDLFQNCQDVIRPSQIDRAEAEKIIKEALTLREERRALAKREPMPLVKFLTPFTSFSSFTWKGLGERLVALYNHLVENSPPLSLCCKIDMSEYVQHPEEKEFKVSAGRENQITPAKTTQDTPINITEDTPPDNNQSRSCVPESKTTLSADDLQHGSEDNCDENFSLHESQQETVRTSGQGTMEQTPQQTQQQAPQQTLQGTQQIPSQETQQHSLHQAPLETPQQVPQETPLISLLDMPQQTPQQVHEQTLPCTQDQTPQQTPVGSSDIDDPVAMETEPIPVKTKMRRGPKRKREKANHPVPGNRRSTRVRNTVGKKKEECINYQEILRQFLPSSLQDSGEEREDARCRSSDQDEASQRQTPSSRRMEIADRDKPMGHVETDADQSEKVWEFLKKRQRNSGIIQLLDDYLREIVTTQQGAWPTGLTTVFLQAYSCTRRHVILPSIFSSEYSSELKTATGYVMLTFAELKIDELISAGKGTPTSVSKKADTEAMGKFIDEDLGYMQMLTNSGAIQEDKWRDFNVRVYWLKARYMTLLGKSEEAIDSFDECTDILSEPWVGEDGTERVITLPNCKVDNRITVDLIKEQLKSTQHSQSLEEVQRFYDAGNYERVTVLLLPTFQDTATSSRRLLKEGATPQRPSQLLLLHRSLLKLGDYKQCIICGAAGICEALQEVPIAKTPPVRDEWISVILELFEIFNKALCEDVDSLKQLERPQRIRLTSAIISAIEMCMDTDGHFPQDVLPWVVLYRVIKHEEDQLATMATNDDAGRCSTPMIPSSLMLLDTAHDYLGRRSWCCNSNGAFLRLYISVLSREIATGTEEDPHPFLSDLQYSLEQCFFCLHSHPSKKTKARHLQDHGVEELPMDMEDARLIFDYFKPSVLPEFDSYKTSSLSGDLESLLLKIVRIIPPMEDPPVTMEMLQAYVEAKTDEPPSIPADRPIIRPVVKEIYYLLADFYFKNKELFKAIKLYMQDLCVCPDRLDSWAGMALARSGRLELKFNMCDSKTEGTIYKHSVAALRCFQRALEIDRTNRSLWIEYGSMAYMVHSYASRQLKQREQFSLTEDIVEFLQEKRSECLGLAERCFEEARQCEVDGEEEEWLVHYMLGKVAEKRQTSPEDFLEHYKKAAYYLHEDEAKYPKKIAYHNPPDLSLEALEMYFRLHASILKLLGKPLPGFHGDYAMLQRYVLEAADEPFVSAQEKMDTSEPPSSADNDPDAKSPFPSIRVQLEGRGQADAKDLEVRPEKAKVPGSPLFVATPTDHDYVRSRGRKRQLVMTSTDSSAFPVLSRDEQSTSTSGLPPCSKDAMAGATSAAELLKSLAKIHTDILDQPAEKRRLLEAPPGPESVGQRTEPQADLGVDKATSSQIQEQREDPESVEGAVEEFLAASAGKQLGVEDLAEPDRKGLTEVKIVTGDATGEVEKDKTDSLTGERSHSDVVSGDVEEKGSSVSQQQLGNETPEEDVVTKEMADQLNETNPSIIVISSEESEDQMESEDSVPTEKQVTTETVALPTAVISEMRETGTEVKDVVTKEMGVQANEESVADFSVITISSEDSSDQMDLTEPRTSKNDKDGFEENLKTDAKEVAEDKNDKNADSLMEREMEGDLGEGFEKDEKKVEVREQGASDDVVPVKDTEQNHKDGLKMEAKADTEVRPEEKQEGKTLSDVDRGELSDSRQVEDEVKKTEAACGQSQEEQKAWLVERCLEAMKLCLSRFPQHYKSLYRMANAYATTSTEQGLQWSRDLLLGSNQPWQQTSHMPSPGLFAEHWKTKNLFHGVWRIPISEIDRSGSFSWHMYRSVSLLIDILRRLRDHSMLLQIAVKLNRTPELGKKFLRDVDRQFLARHCYRTCVEVLAEEIELARTEDKEQQQQVVLSAYRLVQTAQNKLQTDSSLPTKLLCVAYKSYRNIQIEPDTAVLDQAVRFCLQHRLASKTPQTPTSQPESIFSSPQPSKERSVIVTPDRQGDTQSSTCSSTQ</sequence>
<feature type="compositionally biased region" description="Polar residues" evidence="4">
    <location>
        <begin position="2352"/>
        <end position="2362"/>
    </location>
</feature>
<dbReference type="GO" id="GO:0031491">
    <property type="term" value="F:nucleosome binding"/>
    <property type="evidence" value="ECO:0007669"/>
    <property type="project" value="TreeGrafter"/>
</dbReference>
<dbReference type="PANTHER" id="PTHR15502">
    <property type="entry name" value="CALCINEURIN-BINDING PROTEIN CABIN 1-RELATED"/>
    <property type="match status" value="1"/>
</dbReference>
<evidence type="ECO:0000313" key="6">
    <source>
        <dbReference type="RefSeq" id="XP_022096465.1"/>
    </source>
</evidence>
<feature type="compositionally biased region" description="Basic and acidic residues" evidence="4">
    <location>
        <begin position="1808"/>
        <end position="1824"/>
    </location>
</feature>
<dbReference type="RefSeq" id="XP_022096465.1">
    <property type="nucleotide sequence ID" value="XM_022240773.1"/>
</dbReference>
<feature type="compositionally biased region" description="Basic and acidic residues" evidence="4">
    <location>
        <begin position="759"/>
        <end position="777"/>
    </location>
</feature>
<dbReference type="OMA" id="HAKANIP"/>
<evidence type="ECO:0000256" key="4">
    <source>
        <dbReference type="SAM" id="MobiDB-lite"/>
    </source>
</evidence>
<dbReference type="GO" id="GO:0006325">
    <property type="term" value="P:chromatin organization"/>
    <property type="evidence" value="ECO:0007669"/>
    <property type="project" value="InterPro"/>
</dbReference>
<dbReference type="Proteomes" id="UP000694845">
    <property type="component" value="Unplaced"/>
</dbReference>
<feature type="compositionally biased region" description="Polar residues" evidence="4">
    <location>
        <begin position="1836"/>
        <end position="1845"/>
    </location>
</feature>
<dbReference type="PANTHER" id="PTHR15502:SF7">
    <property type="entry name" value="CALCINEURIN-BINDING PROTEIN CABIN-1"/>
    <property type="match status" value="1"/>
</dbReference>
<name>A0A8B7YVF7_ACAPL</name>
<proteinExistence type="predicted"/>
<evidence type="ECO:0000256" key="3">
    <source>
        <dbReference type="PROSITE-ProRule" id="PRU00339"/>
    </source>
</evidence>
<keyword evidence="5" id="KW-1185">Reference proteome</keyword>
<feature type="compositionally biased region" description="Basic residues" evidence="4">
    <location>
        <begin position="678"/>
        <end position="690"/>
    </location>
</feature>
<feature type="compositionally biased region" description="Basic and acidic residues" evidence="4">
    <location>
        <begin position="81"/>
        <end position="98"/>
    </location>
</feature>
<feature type="compositionally biased region" description="Low complexity" evidence="4">
    <location>
        <begin position="573"/>
        <end position="602"/>
    </location>
</feature>
<dbReference type="PROSITE" id="PS50005">
    <property type="entry name" value="TPR"/>
    <property type="match status" value="1"/>
</dbReference>
<feature type="compositionally biased region" description="Acidic residues" evidence="4">
    <location>
        <begin position="1874"/>
        <end position="1886"/>
    </location>
</feature>
<dbReference type="KEGG" id="aplc:110982405"/>
<feature type="region of interest" description="Disordered" evidence="4">
    <location>
        <begin position="727"/>
        <end position="777"/>
    </location>
</feature>
<dbReference type="SMART" id="SM00028">
    <property type="entry name" value="TPR"/>
    <property type="match status" value="6"/>
</dbReference>
<feature type="compositionally biased region" description="Basic and acidic residues" evidence="4">
    <location>
        <begin position="1951"/>
        <end position="2068"/>
    </location>
</feature>
<gene>
    <name evidence="6 7" type="primary">LOC110982405</name>
</gene>
<feature type="compositionally biased region" description="Polar residues" evidence="4">
    <location>
        <begin position="561"/>
        <end position="572"/>
    </location>
</feature>
<feature type="compositionally biased region" description="Basic and acidic residues" evidence="4">
    <location>
        <begin position="1622"/>
        <end position="1637"/>
    </location>
</feature>
<feature type="repeat" description="TPR" evidence="3">
    <location>
        <begin position="273"/>
        <end position="306"/>
    </location>
</feature>
<feature type="region of interest" description="Disordered" evidence="4">
    <location>
        <begin position="634"/>
        <end position="706"/>
    </location>
</feature>
<dbReference type="Gene3D" id="1.25.40.10">
    <property type="entry name" value="Tetratricopeptide repeat domain"/>
    <property type="match status" value="2"/>
</dbReference>
<dbReference type="SUPFAM" id="SSF48452">
    <property type="entry name" value="TPR-like"/>
    <property type="match status" value="2"/>
</dbReference>
<evidence type="ECO:0000313" key="7">
    <source>
        <dbReference type="RefSeq" id="XP_022096466.1"/>
    </source>
</evidence>
<dbReference type="InterPro" id="IPR019734">
    <property type="entry name" value="TPR_rpt"/>
</dbReference>
<feature type="region of interest" description="Disordered" evidence="4">
    <location>
        <begin position="1798"/>
        <end position="1907"/>
    </location>
</feature>
<dbReference type="GeneID" id="110982405"/>
<dbReference type="OrthoDB" id="77564at2759"/>
<keyword evidence="3" id="KW-0802">TPR repeat</keyword>
<evidence type="ECO:0000313" key="5">
    <source>
        <dbReference type="Proteomes" id="UP000694845"/>
    </source>
</evidence>
<feature type="region of interest" description="Disordered" evidence="4">
    <location>
        <begin position="1721"/>
        <end position="1767"/>
    </location>
</feature>
<feature type="compositionally biased region" description="Low complexity" evidence="4">
    <location>
        <begin position="643"/>
        <end position="657"/>
    </location>
</feature>
<evidence type="ECO:0000256" key="2">
    <source>
        <dbReference type="ARBA" id="ARBA00023242"/>
    </source>
</evidence>
<feature type="region of interest" description="Disordered" evidence="4">
    <location>
        <begin position="1588"/>
        <end position="1700"/>
    </location>
</feature>
<comment type="subcellular location">
    <subcellularLocation>
        <location evidence="1">Nucleus</location>
    </subcellularLocation>
</comment>
<dbReference type="RefSeq" id="XP_022096466.1">
    <property type="nucleotide sequence ID" value="XM_022240774.1"/>
</dbReference>
<feature type="region of interest" description="Disordered" evidence="4">
    <location>
        <begin position="498"/>
        <end position="620"/>
    </location>
</feature>
<feature type="compositionally biased region" description="Polar residues" evidence="4">
    <location>
        <begin position="2319"/>
        <end position="2337"/>
    </location>
</feature>
<reference evidence="6 7" key="1">
    <citation type="submission" date="2025-04" db="UniProtKB">
        <authorList>
            <consortium name="RefSeq"/>
        </authorList>
    </citation>
    <scope>IDENTIFICATION</scope>
</reference>
<feature type="region of interest" description="Disordered" evidence="4">
    <location>
        <begin position="2319"/>
        <end position="2362"/>
    </location>
</feature>
<dbReference type="GO" id="GO:0005634">
    <property type="term" value="C:nucleus"/>
    <property type="evidence" value="ECO:0007669"/>
    <property type="project" value="UniProtKB-SubCell"/>
</dbReference>
<accession>A0A8B7YVF7</accession>
<feature type="compositionally biased region" description="Polar residues" evidence="4">
    <location>
        <begin position="503"/>
        <end position="543"/>
    </location>
</feature>